<gene>
    <name evidence="3" type="ORF">B3C1_15302</name>
</gene>
<sequence length="327" mass="34175">MKKTLTLALTSAAALVLTACGGSSGGDDTPSPQTARLSISIGDAPVDTADQVVVTIDNIVLKREGEEDVVLPVRDADNQPVTLDLLDYQGGDVFVALNGVTIPAGTYSDVRLDILDEDTANSYVDADGGIHELKVPSDELKLGGFDAAAGGQLAFTIDFNLRKAMTYNPGPDRYILKPRGIQLLETAILGQIGGEVDPALAESCNTGTDNVNYGFVYLYSGHDLTTLADDHDQGAAGAPEGASIPVASMAVTLSDDADPATTDPYTYKFGLLMPGDYTLAFSCDGINDLPESYEGLTIPNPEGLSYELTLTDGGDLTQDINSLSTGL</sequence>
<proteinExistence type="predicted"/>
<dbReference type="AlphaFoldDB" id="K2JW82"/>
<dbReference type="eggNOG" id="ENOG50309D6">
    <property type="taxonomic scope" value="Bacteria"/>
</dbReference>
<dbReference type="Pfam" id="PF14321">
    <property type="entry name" value="DUF4382"/>
    <property type="match status" value="1"/>
</dbReference>
<dbReference type="Proteomes" id="UP000006755">
    <property type="component" value="Unassembled WGS sequence"/>
</dbReference>
<dbReference type="PROSITE" id="PS51257">
    <property type="entry name" value="PROKAR_LIPOPROTEIN"/>
    <property type="match status" value="1"/>
</dbReference>
<dbReference type="RefSeq" id="WP_008485936.1">
    <property type="nucleotide sequence ID" value="NZ_AMRI01000024.1"/>
</dbReference>
<organism evidence="3 4">
    <name type="scientific">Gallaecimonas xiamenensis 3-C-1</name>
    <dbReference type="NCBI Taxonomy" id="745411"/>
    <lineage>
        <taxon>Bacteria</taxon>
        <taxon>Pseudomonadati</taxon>
        <taxon>Pseudomonadota</taxon>
        <taxon>Gammaproteobacteria</taxon>
        <taxon>Enterobacterales</taxon>
        <taxon>Gallaecimonadaceae</taxon>
        <taxon>Gallaecimonas</taxon>
    </lineage>
</organism>
<feature type="signal peptide" evidence="1">
    <location>
        <begin position="1"/>
        <end position="25"/>
    </location>
</feature>
<dbReference type="EMBL" id="AMRI01000024">
    <property type="protein sequence ID" value="EKE69490.1"/>
    <property type="molecule type" value="Genomic_DNA"/>
</dbReference>
<protein>
    <recommendedName>
        <fullName evidence="2">DUF4382 domain-containing protein</fullName>
    </recommendedName>
</protein>
<accession>K2JW82</accession>
<name>K2JW82_9GAMM</name>
<dbReference type="InterPro" id="IPR025491">
    <property type="entry name" value="DUF4382"/>
</dbReference>
<feature type="chain" id="PRO_5003859357" description="DUF4382 domain-containing protein" evidence="1">
    <location>
        <begin position="26"/>
        <end position="327"/>
    </location>
</feature>
<evidence type="ECO:0000313" key="4">
    <source>
        <dbReference type="Proteomes" id="UP000006755"/>
    </source>
</evidence>
<evidence type="ECO:0000313" key="3">
    <source>
        <dbReference type="EMBL" id="EKE69490.1"/>
    </source>
</evidence>
<evidence type="ECO:0000259" key="2">
    <source>
        <dbReference type="Pfam" id="PF14321"/>
    </source>
</evidence>
<reference evidence="3 4" key="1">
    <citation type="journal article" date="2012" name="J. Bacteriol.">
        <title>Genome Sequence of Gallaecimonas xiamenensis Type Strain 3-C-1.</title>
        <authorList>
            <person name="Lai Q."/>
            <person name="Wang L."/>
            <person name="Wang W."/>
            <person name="Shao Z."/>
        </authorList>
    </citation>
    <scope>NUCLEOTIDE SEQUENCE [LARGE SCALE GENOMIC DNA]</scope>
    <source>
        <strain evidence="3 4">3-C-1</strain>
    </source>
</reference>
<keyword evidence="1" id="KW-0732">Signal</keyword>
<comment type="caution">
    <text evidence="3">The sequence shown here is derived from an EMBL/GenBank/DDBJ whole genome shotgun (WGS) entry which is preliminary data.</text>
</comment>
<dbReference type="OrthoDB" id="7062064at2"/>
<evidence type="ECO:0000256" key="1">
    <source>
        <dbReference type="SAM" id="SignalP"/>
    </source>
</evidence>
<dbReference type="STRING" id="745411.B3C1_15302"/>
<keyword evidence="4" id="KW-1185">Reference proteome</keyword>
<feature type="domain" description="DUF4382" evidence="2">
    <location>
        <begin position="34"/>
        <end position="178"/>
    </location>
</feature>